<keyword evidence="2" id="KW-0812">Transmembrane</keyword>
<accession>A0A9N8ENN2</accession>
<dbReference type="AlphaFoldDB" id="A0A9N8ENN2"/>
<dbReference type="OrthoDB" id="10456487at2759"/>
<keyword evidence="5" id="KW-1185">Reference proteome</keyword>
<feature type="transmembrane region" description="Helical" evidence="2">
    <location>
        <begin position="92"/>
        <end position="112"/>
    </location>
</feature>
<proteinExistence type="predicted"/>
<evidence type="ECO:0000256" key="1">
    <source>
        <dbReference type="SAM" id="MobiDB-lite"/>
    </source>
</evidence>
<dbReference type="EMBL" id="CAICTM010001239">
    <property type="protein sequence ID" value="CAB9521855.1"/>
    <property type="molecule type" value="Genomic_DNA"/>
</dbReference>
<keyword evidence="3" id="KW-0732">Signal</keyword>
<feature type="chain" id="PRO_5040511618" evidence="3">
    <location>
        <begin position="20"/>
        <end position="200"/>
    </location>
</feature>
<organism evidence="4 5">
    <name type="scientific">Seminavis robusta</name>
    <dbReference type="NCBI Taxonomy" id="568900"/>
    <lineage>
        <taxon>Eukaryota</taxon>
        <taxon>Sar</taxon>
        <taxon>Stramenopiles</taxon>
        <taxon>Ochrophyta</taxon>
        <taxon>Bacillariophyta</taxon>
        <taxon>Bacillariophyceae</taxon>
        <taxon>Bacillariophycidae</taxon>
        <taxon>Naviculales</taxon>
        <taxon>Naviculaceae</taxon>
        <taxon>Seminavis</taxon>
    </lineage>
</organism>
<evidence type="ECO:0000256" key="3">
    <source>
        <dbReference type="SAM" id="SignalP"/>
    </source>
</evidence>
<evidence type="ECO:0000313" key="5">
    <source>
        <dbReference type="Proteomes" id="UP001153069"/>
    </source>
</evidence>
<gene>
    <name evidence="4" type="ORF">SEMRO_1241_G255380.1</name>
</gene>
<keyword evidence="2" id="KW-0472">Membrane</keyword>
<keyword evidence="2" id="KW-1133">Transmembrane helix</keyword>
<comment type="caution">
    <text evidence="4">The sequence shown here is derived from an EMBL/GenBank/DDBJ whole genome shotgun (WGS) entry which is preliminary data.</text>
</comment>
<reference evidence="4" key="1">
    <citation type="submission" date="2020-06" db="EMBL/GenBank/DDBJ databases">
        <authorList>
            <consortium name="Plant Systems Biology data submission"/>
        </authorList>
    </citation>
    <scope>NUCLEOTIDE SEQUENCE</scope>
    <source>
        <strain evidence="4">D6</strain>
    </source>
</reference>
<name>A0A9N8ENN2_9STRA</name>
<sequence>MQLWLLLTALLVLYPYSDASDCSDCVDQGCTFCQKYKGDSWGAGPGVCVCERLNYGFYDQNAGKDCSEISIGASELKSKPDCALGNQNGEGLTALFVVAGLFFVAVIGHYVYKRTKSKPPAYERDRYTPSHNSEPIASAPPTSSVLPVVHVQPTAPPAVHPTAPPEESNQPAMAAAIPIEEHSLRAQTAMTVSARPVPYR</sequence>
<feature type="signal peptide" evidence="3">
    <location>
        <begin position="1"/>
        <end position="19"/>
    </location>
</feature>
<feature type="region of interest" description="Disordered" evidence="1">
    <location>
        <begin position="121"/>
        <end position="144"/>
    </location>
</feature>
<dbReference type="Proteomes" id="UP001153069">
    <property type="component" value="Unassembled WGS sequence"/>
</dbReference>
<evidence type="ECO:0000313" key="4">
    <source>
        <dbReference type="EMBL" id="CAB9521855.1"/>
    </source>
</evidence>
<protein>
    <submittedName>
        <fullName evidence="4">Uncharacterized protein</fullName>
    </submittedName>
</protein>
<feature type="compositionally biased region" description="Polar residues" evidence="1">
    <location>
        <begin position="129"/>
        <end position="144"/>
    </location>
</feature>
<evidence type="ECO:0000256" key="2">
    <source>
        <dbReference type="SAM" id="Phobius"/>
    </source>
</evidence>